<dbReference type="PANTHER" id="PTHR24273:SF32">
    <property type="entry name" value="HYALIN"/>
    <property type="match status" value="1"/>
</dbReference>
<dbReference type="InterPro" id="IPR001791">
    <property type="entry name" value="Laminin_G"/>
</dbReference>
<feature type="domain" description="HYR" evidence="5">
    <location>
        <begin position="193"/>
        <end position="273"/>
    </location>
</feature>
<dbReference type="Pfam" id="PF13573">
    <property type="entry name" value="SprB"/>
    <property type="match status" value="6"/>
</dbReference>
<dbReference type="Gene3D" id="2.60.40.10">
    <property type="entry name" value="Immunoglobulins"/>
    <property type="match status" value="2"/>
</dbReference>
<evidence type="ECO:0000313" key="7">
    <source>
        <dbReference type="Proteomes" id="UP001245285"/>
    </source>
</evidence>
<evidence type="ECO:0000259" key="5">
    <source>
        <dbReference type="PROSITE" id="PS50825"/>
    </source>
</evidence>
<evidence type="ECO:0000313" key="6">
    <source>
        <dbReference type="EMBL" id="MDT0647520.1"/>
    </source>
</evidence>
<dbReference type="Pfam" id="PF13385">
    <property type="entry name" value="Laminin_G_3"/>
    <property type="match status" value="1"/>
</dbReference>
<dbReference type="PANTHER" id="PTHR24273">
    <property type="entry name" value="FI04643P-RELATED"/>
    <property type="match status" value="1"/>
</dbReference>
<dbReference type="InterPro" id="IPR026444">
    <property type="entry name" value="Secre_tail"/>
</dbReference>
<dbReference type="Proteomes" id="UP001245285">
    <property type="component" value="Unassembled WGS sequence"/>
</dbReference>
<protein>
    <submittedName>
        <fullName evidence="6">LamG-like jellyroll fold domain-containing protein</fullName>
    </submittedName>
</protein>
<dbReference type="InterPro" id="IPR025667">
    <property type="entry name" value="SprB_repeat"/>
</dbReference>
<keyword evidence="3" id="KW-1015">Disulfide bond</keyword>
<feature type="compositionally biased region" description="Low complexity" evidence="4">
    <location>
        <begin position="95"/>
        <end position="108"/>
    </location>
</feature>
<keyword evidence="7" id="KW-1185">Reference proteome</keyword>
<dbReference type="Pfam" id="PF02494">
    <property type="entry name" value="HYR"/>
    <property type="match status" value="1"/>
</dbReference>
<dbReference type="Gene3D" id="2.60.40.740">
    <property type="match status" value="3"/>
</dbReference>
<comment type="caution">
    <text evidence="6">The sequence shown here is derived from an EMBL/GenBank/DDBJ whole genome shotgun (WGS) entry which is preliminary data.</text>
</comment>
<keyword evidence="1" id="KW-0732">Signal</keyword>
<dbReference type="RefSeq" id="WP_311495625.1">
    <property type="nucleotide sequence ID" value="NZ_JAVRHO010000017.1"/>
</dbReference>
<evidence type="ECO:0000256" key="2">
    <source>
        <dbReference type="ARBA" id="ARBA00022737"/>
    </source>
</evidence>
<dbReference type="PROSITE" id="PS50825">
    <property type="entry name" value="HYR"/>
    <property type="match status" value="1"/>
</dbReference>
<dbReference type="EMBL" id="JAVRHO010000017">
    <property type="protein sequence ID" value="MDT0647520.1"/>
    <property type="molecule type" value="Genomic_DNA"/>
</dbReference>
<evidence type="ECO:0000256" key="3">
    <source>
        <dbReference type="ARBA" id="ARBA00023157"/>
    </source>
</evidence>
<dbReference type="NCBIfam" id="TIGR04183">
    <property type="entry name" value="Por_Secre_tail"/>
    <property type="match status" value="1"/>
</dbReference>
<accession>A0ABU3CME3</accession>
<dbReference type="InterPro" id="IPR006558">
    <property type="entry name" value="LamG-like"/>
</dbReference>
<dbReference type="SUPFAM" id="SSF49299">
    <property type="entry name" value="PKD domain"/>
    <property type="match status" value="1"/>
</dbReference>
<feature type="region of interest" description="Disordered" evidence="4">
    <location>
        <begin position="95"/>
        <end position="118"/>
    </location>
</feature>
<feature type="region of interest" description="Disordered" evidence="4">
    <location>
        <begin position="2068"/>
        <end position="2133"/>
    </location>
</feature>
<dbReference type="InterPro" id="IPR013783">
    <property type="entry name" value="Ig-like_fold"/>
</dbReference>
<gene>
    <name evidence="6" type="ORF">RM545_12545</name>
</gene>
<name>A0ABU3CME3_9FLAO</name>
<feature type="compositionally biased region" description="Polar residues" evidence="4">
    <location>
        <begin position="258"/>
        <end position="278"/>
    </location>
</feature>
<sequence length="2214" mass="239877">MGKITPRLNALILLAFLFLSVGMFSSTEGETYVAISISSNPQDVTCIGGSDGAIDITVSGGSGEYDFNWSGPDGFWSSSEDISGLSAGTYNLTVTDNSSSTPQESSTSVNISEDDDVNPTISAPADITVNTDTDRCTASNVTLGTPDANDNCGIQGITNDAPSVFPIGNTLVTWTVIDDSNNTETATQNVTVEDNQSPTISAPTDITVNTDTDKCTASNITLGTPDANDNCGIQSITNDAPSVFPIGNTVITWTVSDDSNNTETSTQNVTVEDNQNPGISPPADITVNTDSDNCTASEVTLGTPDANDNCGIQSITNNAPSVFPIGNTLVTWTVIDDYNNTETATQNVTVEDNQNPVIIHSGNQDIENDTGECGAFVEVSANAVDNCGVLAPAGTRNDGMSLTDPYPVGTTIITWQVLDNNGNSATAVEQHVTVQDKEAPALPEIQDIISGCEYTVTAPVTSDNCSGEITGTTSDPLSYSTEGTHTITWKFQDDAGNTSSLNQEITISPLGAEIEFENISCHGANDGSIEVMFAYGGHDSFEYSIDGANWQTNNSFSALVPGIYNIQLRDSKKPDCVLVLDADLEITQPEVLTSAIDSKTDVLCKGLATGEITALATGGTAPYTFSWGSLGFGERKQNLPAGEYKLTVIDANGCETAPITVEITEPESFIEITEVNSTSGCFGENNGTATVSATGGTGNYSYLWDNGQITQTATGLAPGEHTVIVTDENDCQKERTITVSAPAKLEISGFLTTETTSYGSATGSATVQVTGGTPTYNFEWSNGHVGQTASNLLAGTYSVTVTDKNGCTTTKDVVVVDSLDAEILPTSICDNKEDIIRTSSFTIVDGGARGGTAPYKYEWTFKGDASISNYTGLETPKIKYGSIGDKEISVKITDVNGLTLTKTIIQYVGGCFSTDCGSNDLTADDYYIGDSSGTPITAENCGSAEDRFIYIYIPSNPSRYSLSVEFIFSIEDIESGNIQNFKELGCFYEKEAIPDRAKTFKIDYSCGDIVKIEGIRFTFSNKKNDECGEGNRPKCYSTNNETTVFSPLYAVAFANELLCNGSEDGKITIRASGGVLPYQYYLNGELQPDNIIEGLAGGTYNIEVRDADNKSHFLTTEIKQPTTPLQLNLIEQTDITCFGGTDGTATVAAEGGTPATSGEPYIYVWDNGQTGPTATNLEAGDYNVNVIDANGCTTWLTVTIIQPDKLVADAGPDQVLNCGITTTFLAASLLAEDSEEFTGEWTIINGPAGGGFTDATNPLTNFTGAQGTYTLRWSIDCGMSDDVKITFSNCNTIDFDGADDYIVFGDNFNSSTNFSLEAWTKLSTEASSGVKTVLSKRNMAEYSSSGYDLIIDNRTPKFRWNGNVISSSDPVSTDRWYHLAVITNNDSTYLFVDGIQVAQGDAAAPTANNFPFIIGAIYNSETPAVPSNYFHGWIEEVRIWNTALTTNQLHFMMNQKLQKSGDNVKGQIIPLDVPGSLAWENLEGYYQLENIENGYTTSENSSGINGRMVNITTSQQRTAPLPYISARIGYWFTDNTWMRPQVWDPPNSRGINGEFINWNIAQISHKINSNLQDIHILGLISKEGAPQRENSTLKMEGSVNNASGNGLTISHYLELNGVIDLNGESQLIQSEGSTLAETSSGYIEQEQQGTASSYNYNYWSSPVVPQGEANNSGYTVFGVMKDGSPESFGQNLNFGNPHTHADEGFTTPRKVSNYWINAFRARTADAYSSWEQIGSKVSLKTGEGYTMKGTSGDAKITTLQNYLYKGKPNNGTISLTIGSNQNYLIGNPYPSALSVSEFFLDNLKDINGGRNDKNAFNGAFYFWDHFSGKTHVLSEYVGGYAVLNLVGAVAAIATDERINATGDSSEREPGDFIPVGQGFFINTEINSSTGGQLTGNGGVVKFKNNQRRFKQEGSNSQFLKPEIREKAAKTEEEKSRIRLNFKSPLGYHRQILLGVDQYATNDFDLGYDAPLNDYNLEDMFWLIDGWEYVIQGVGHINPEQVLPLGLRIEKQGALTILIDELENISENVEIYIRDKSTETYHDLRNSEYNLEIEPGDYYERFEIVFQKPEIPEEEDPEEEEEEDNPEEIPGDGESPEDGEDETPGEDENPEEGSENPDTENPKENPEDENGQNSAGISLEYLMDRKQLVIYNPDGQKIDEVRIFTLNGQQLETFTEATTEKEIYFNLMRPVSTSVYVVKVHTSEKVYNKKIIVDK</sequence>
<dbReference type="SMART" id="SM00560">
    <property type="entry name" value="LamGL"/>
    <property type="match status" value="1"/>
</dbReference>
<feature type="compositionally biased region" description="Acidic residues" evidence="4">
    <location>
        <begin position="2071"/>
        <end position="2117"/>
    </location>
</feature>
<evidence type="ECO:0000256" key="1">
    <source>
        <dbReference type="ARBA" id="ARBA00022729"/>
    </source>
</evidence>
<organism evidence="6 7">
    <name type="scientific">Autumnicola lenta</name>
    <dbReference type="NCBI Taxonomy" id="3075593"/>
    <lineage>
        <taxon>Bacteria</taxon>
        <taxon>Pseudomonadati</taxon>
        <taxon>Bacteroidota</taxon>
        <taxon>Flavobacteriia</taxon>
        <taxon>Flavobacteriales</taxon>
        <taxon>Flavobacteriaceae</taxon>
        <taxon>Autumnicola</taxon>
    </lineage>
</organism>
<feature type="region of interest" description="Disordered" evidence="4">
    <location>
        <begin position="258"/>
        <end position="282"/>
    </location>
</feature>
<dbReference type="InterPro" id="IPR003410">
    <property type="entry name" value="HYR_dom"/>
</dbReference>
<keyword evidence="2" id="KW-0677">Repeat</keyword>
<dbReference type="Gene3D" id="2.60.120.200">
    <property type="match status" value="1"/>
</dbReference>
<proteinExistence type="predicted"/>
<reference evidence="6 7" key="1">
    <citation type="submission" date="2023-09" db="EMBL/GenBank/DDBJ databases">
        <authorList>
            <person name="Rey-Velasco X."/>
        </authorList>
    </citation>
    <scope>NUCLEOTIDE SEQUENCE [LARGE SCALE GENOMIC DNA]</scope>
    <source>
        <strain evidence="6 7">F260</strain>
    </source>
</reference>
<evidence type="ECO:0000256" key="4">
    <source>
        <dbReference type="SAM" id="MobiDB-lite"/>
    </source>
</evidence>
<dbReference type="SUPFAM" id="SSF49899">
    <property type="entry name" value="Concanavalin A-like lectins/glucanases"/>
    <property type="match status" value="1"/>
</dbReference>
<dbReference type="CDD" id="cd00110">
    <property type="entry name" value="LamG"/>
    <property type="match status" value="1"/>
</dbReference>
<dbReference type="InterPro" id="IPR013320">
    <property type="entry name" value="ConA-like_dom_sf"/>
</dbReference>
<dbReference type="InterPro" id="IPR035986">
    <property type="entry name" value="PKD_dom_sf"/>
</dbReference>